<organism evidence="1 2">
    <name type="scientific">Actinocrispum wychmicini</name>
    <dbReference type="NCBI Taxonomy" id="1213861"/>
    <lineage>
        <taxon>Bacteria</taxon>
        <taxon>Bacillati</taxon>
        <taxon>Actinomycetota</taxon>
        <taxon>Actinomycetes</taxon>
        <taxon>Pseudonocardiales</taxon>
        <taxon>Pseudonocardiaceae</taxon>
        <taxon>Actinocrispum</taxon>
    </lineage>
</organism>
<accession>A0A4R2K558</accession>
<gene>
    <name evidence="1" type="ORF">EV192_101733</name>
</gene>
<comment type="caution">
    <text evidence="1">The sequence shown here is derived from an EMBL/GenBank/DDBJ whole genome shotgun (WGS) entry which is preliminary data.</text>
</comment>
<dbReference type="RefSeq" id="WP_132111023.1">
    <property type="nucleotide sequence ID" value="NZ_SLWS01000001.1"/>
</dbReference>
<dbReference type="EMBL" id="SLWS01000001">
    <property type="protein sequence ID" value="TCO64949.1"/>
    <property type="molecule type" value="Genomic_DNA"/>
</dbReference>
<keyword evidence="2" id="KW-1185">Reference proteome</keyword>
<dbReference type="AlphaFoldDB" id="A0A4R2K558"/>
<evidence type="ECO:0000313" key="1">
    <source>
        <dbReference type="EMBL" id="TCO64949.1"/>
    </source>
</evidence>
<evidence type="ECO:0008006" key="3">
    <source>
        <dbReference type="Google" id="ProtNLM"/>
    </source>
</evidence>
<protein>
    <recommendedName>
        <fullName evidence="3">Phage gp6-like head-tail connector protein</fullName>
    </recommendedName>
</protein>
<dbReference type="OrthoDB" id="3387386at2"/>
<evidence type="ECO:0000313" key="2">
    <source>
        <dbReference type="Proteomes" id="UP000295680"/>
    </source>
</evidence>
<dbReference type="Proteomes" id="UP000295680">
    <property type="component" value="Unassembled WGS sequence"/>
</dbReference>
<sequence length="196" mass="21552">MAVTIYAEQDTLKQSLGINDTNDDLLLGKALSGSSRAIDRVTGRRFWLDEAPVARIYRPGRRVTWDRDGMLLMTDDIGDAAGLTVETGTAGSWTPINDYETHPENALATGEPITGLLRLAWWFGGFGLRVRITARWGWPAVPNDVEQACLILARRLFHRKDSPAGIMGSQDWVVNLARKDPDVQALLDPVSLPGIG</sequence>
<name>A0A4R2K558_9PSEU</name>
<reference evidence="1 2" key="1">
    <citation type="submission" date="2019-03" db="EMBL/GenBank/DDBJ databases">
        <title>Genomic Encyclopedia of Type Strains, Phase IV (KMG-IV): sequencing the most valuable type-strain genomes for metagenomic binning, comparative biology and taxonomic classification.</title>
        <authorList>
            <person name="Goeker M."/>
        </authorList>
    </citation>
    <scope>NUCLEOTIDE SEQUENCE [LARGE SCALE GENOMIC DNA]</scope>
    <source>
        <strain evidence="1 2">DSM 45934</strain>
    </source>
</reference>
<proteinExistence type="predicted"/>